<dbReference type="GO" id="GO:0005737">
    <property type="term" value="C:cytoplasm"/>
    <property type="evidence" value="ECO:0007669"/>
    <property type="project" value="UniProtKB-SubCell"/>
</dbReference>
<dbReference type="Pfam" id="PF04146">
    <property type="entry name" value="YTH"/>
    <property type="match status" value="1"/>
</dbReference>
<feature type="region of interest" description="Disordered" evidence="5">
    <location>
        <begin position="1"/>
        <end position="63"/>
    </location>
</feature>
<dbReference type="AlphaFoldDB" id="A0AAW1I602"/>
<dbReference type="FunFam" id="3.10.590.10:FF:000001">
    <property type="entry name" value="YTH domain family 1, isoform CRA_a"/>
    <property type="match status" value="1"/>
</dbReference>
<keyword evidence="3 4" id="KW-0694">RNA-binding</keyword>
<evidence type="ECO:0000256" key="5">
    <source>
        <dbReference type="SAM" id="MobiDB-lite"/>
    </source>
</evidence>
<evidence type="ECO:0000259" key="6">
    <source>
        <dbReference type="PROSITE" id="PS50882"/>
    </source>
</evidence>
<dbReference type="Gene3D" id="3.10.590.10">
    <property type="entry name" value="ph1033 like domains"/>
    <property type="match status" value="1"/>
</dbReference>
<evidence type="ECO:0000313" key="7">
    <source>
        <dbReference type="EMBL" id="KAK9683999.1"/>
    </source>
</evidence>
<name>A0AAW1I602_SAPOF</name>
<dbReference type="PROSITE" id="PS50882">
    <property type="entry name" value="YTH"/>
    <property type="match status" value="1"/>
</dbReference>
<comment type="caution">
    <text evidence="7">The sequence shown here is derived from an EMBL/GenBank/DDBJ whole genome shotgun (WGS) entry which is preliminary data.</text>
</comment>
<feature type="compositionally biased region" description="Polar residues" evidence="5">
    <location>
        <begin position="339"/>
        <end position="371"/>
    </location>
</feature>
<evidence type="ECO:0000313" key="8">
    <source>
        <dbReference type="Proteomes" id="UP001443914"/>
    </source>
</evidence>
<dbReference type="GO" id="GO:0061157">
    <property type="term" value="P:mRNA destabilization"/>
    <property type="evidence" value="ECO:0007669"/>
    <property type="project" value="TreeGrafter"/>
</dbReference>
<feature type="region of interest" description="Disordered" evidence="5">
    <location>
        <begin position="215"/>
        <end position="254"/>
    </location>
</feature>
<feature type="domain" description="YTH" evidence="6">
    <location>
        <begin position="381"/>
        <end position="517"/>
    </location>
</feature>
<dbReference type="Proteomes" id="UP001443914">
    <property type="component" value="Unassembled WGS sequence"/>
</dbReference>
<feature type="compositionally biased region" description="Gly residues" evidence="5">
    <location>
        <begin position="1"/>
        <end position="12"/>
    </location>
</feature>
<evidence type="ECO:0000256" key="3">
    <source>
        <dbReference type="ARBA" id="ARBA00022884"/>
    </source>
</evidence>
<comment type="function">
    <text evidence="4">Specifically recognizes and binds N6-methyladenosine (m6A)-containing RNAs, and regulates mRNA stability. M6A is a modification present at internal sites of mRNAs and some non-coding RNAs and plays a role in mRNA stability and processing.</text>
</comment>
<evidence type="ECO:0000256" key="2">
    <source>
        <dbReference type="ARBA" id="ARBA00022490"/>
    </source>
</evidence>
<dbReference type="InterPro" id="IPR007275">
    <property type="entry name" value="YTH_domain"/>
</dbReference>
<proteinExistence type="inferred from homology"/>
<dbReference type="CDD" id="cd21134">
    <property type="entry name" value="YTH"/>
    <property type="match status" value="1"/>
</dbReference>
<gene>
    <name evidence="7" type="ORF">RND81_10G179700</name>
</gene>
<evidence type="ECO:0000256" key="1">
    <source>
        <dbReference type="ARBA" id="ARBA00004496"/>
    </source>
</evidence>
<feature type="region of interest" description="Disordered" evidence="5">
    <location>
        <begin position="299"/>
        <end position="371"/>
    </location>
</feature>
<reference evidence="7" key="1">
    <citation type="submission" date="2024-03" db="EMBL/GenBank/DDBJ databases">
        <title>WGS assembly of Saponaria officinalis var. Norfolk2.</title>
        <authorList>
            <person name="Jenkins J."/>
            <person name="Shu S."/>
            <person name="Grimwood J."/>
            <person name="Barry K."/>
            <person name="Goodstein D."/>
            <person name="Schmutz J."/>
            <person name="Leebens-Mack J."/>
            <person name="Osbourn A."/>
        </authorList>
    </citation>
    <scope>NUCLEOTIDE SEQUENCE [LARGE SCALE GENOMIC DNA]</scope>
    <source>
        <strain evidence="7">JIC</strain>
    </source>
</reference>
<dbReference type="EMBL" id="JBDFQZ010000010">
    <property type="protein sequence ID" value="KAK9683999.1"/>
    <property type="molecule type" value="Genomic_DNA"/>
</dbReference>
<dbReference type="InterPro" id="IPR045168">
    <property type="entry name" value="YTH_prot"/>
</dbReference>
<comment type="similarity">
    <text evidence="4">Belongs to the YTHDF family.</text>
</comment>
<sequence length="598" mass="65834">MADGNLIGGAGNKLGEANKMMNQPLSPKDERIVSTNPSPDVAITGPLRNAIEPPRSTDPSVDSNSIYPFNTYGALEQTYYYGGYDSGASSWSGYPQYAGAEGLHVVPPPVVYGDNSSLGLHSPYGYNSQMAFGQYSPVSTPVPQLMVDNQLFSHQQIPVSPQYYHQQVGNSMPHMYAAIPASHADMVTPKGHMNVNVPHNHGFYNMHGMFGSGEHLSSPSNNTDGWRSLSSTPGYTQSAGGLGSFDPTVGQMTQQRPYPGYGLVPDFTGHYPYDGSFQSSTFGGLPNSQSGATYRNRLNLEKTRNQREQDSMFVISGDRNRGPRASKVKGKGTIGNGSVPGSESPKQNDSSDTTAKIGSSASGVDHASYNSSEFPTNYENAKFFIIKSFSEDNIHRSIKYGVWASTPHGNRKLDAAYQEAKEKGNCPIFLLFSVNASGQFCGVAEMIGPVDFESNAEYWQQDRWTGQFAVRWHIIKDVPNSKFRHIVLENNDNKPVTHSRDSQEVKLEQGIEMLKIFKEYDVQTSILDDFEFYDEREKVLQERKNRQQPKSKPVGAESLADEMLNISDRLDQALQLEESCKDVATIEKTSSPQLGSKV</sequence>
<accession>A0AAW1I602</accession>
<evidence type="ECO:0000256" key="4">
    <source>
        <dbReference type="RuleBase" id="RU369095"/>
    </source>
</evidence>
<comment type="subcellular location">
    <subcellularLocation>
        <location evidence="1">Cytoplasm</location>
    </subcellularLocation>
</comment>
<dbReference type="PANTHER" id="PTHR12357">
    <property type="entry name" value="YTH YT521-B HOMOLOGY DOMAIN-CONTAINING"/>
    <property type="match status" value="1"/>
</dbReference>
<feature type="compositionally biased region" description="Basic and acidic residues" evidence="5">
    <location>
        <begin position="299"/>
        <end position="310"/>
    </location>
</feature>
<dbReference type="PANTHER" id="PTHR12357:SF77">
    <property type="entry name" value="YTH DOMAIN-CONTAINING FAMILY PROTEIN"/>
    <property type="match status" value="1"/>
</dbReference>
<dbReference type="GO" id="GO:0003729">
    <property type="term" value="F:mRNA binding"/>
    <property type="evidence" value="ECO:0007669"/>
    <property type="project" value="UniProtKB-UniRule"/>
</dbReference>
<keyword evidence="2" id="KW-0963">Cytoplasm</keyword>
<keyword evidence="8" id="KW-1185">Reference proteome</keyword>
<dbReference type="GO" id="GO:1990247">
    <property type="term" value="F:N6-methyladenosine-containing RNA reader activity"/>
    <property type="evidence" value="ECO:0007669"/>
    <property type="project" value="UniProtKB-UniRule"/>
</dbReference>
<protein>
    <recommendedName>
        <fullName evidence="4">YTH domain-containing family protein</fullName>
    </recommendedName>
</protein>
<organism evidence="7 8">
    <name type="scientific">Saponaria officinalis</name>
    <name type="common">Common soapwort</name>
    <name type="synonym">Lychnis saponaria</name>
    <dbReference type="NCBI Taxonomy" id="3572"/>
    <lineage>
        <taxon>Eukaryota</taxon>
        <taxon>Viridiplantae</taxon>
        <taxon>Streptophyta</taxon>
        <taxon>Embryophyta</taxon>
        <taxon>Tracheophyta</taxon>
        <taxon>Spermatophyta</taxon>
        <taxon>Magnoliopsida</taxon>
        <taxon>eudicotyledons</taxon>
        <taxon>Gunneridae</taxon>
        <taxon>Pentapetalae</taxon>
        <taxon>Caryophyllales</taxon>
        <taxon>Caryophyllaceae</taxon>
        <taxon>Caryophylleae</taxon>
        <taxon>Saponaria</taxon>
    </lineage>
</organism>
<feature type="compositionally biased region" description="Polar residues" evidence="5">
    <location>
        <begin position="215"/>
        <end position="239"/>
    </location>
</feature>